<evidence type="ECO:0000313" key="2">
    <source>
        <dbReference type="Proteomes" id="UP000265566"/>
    </source>
</evidence>
<dbReference type="AlphaFoldDB" id="A0A396GKJ8"/>
<dbReference type="EMBL" id="PSQE01000008">
    <property type="protein sequence ID" value="RHN41053.1"/>
    <property type="molecule type" value="Genomic_DNA"/>
</dbReference>
<gene>
    <name evidence="1" type="ORF">MtrunA17_Chr8g0361881</name>
</gene>
<dbReference type="Gramene" id="rna47329">
    <property type="protein sequence ID" value="RHN41053.1"/>
    <property type="gene ID" value="gene47329"/>
</dbReference>
<dbReference type="Proteomes" id="UP000265566">
    <property type="component" value="Chromosome 8"/>
</dbReference>
<name>A0A396GKJ8_MEDTR</name>
<accession>A0A396GKJ8</accession>
<comment type="caution">
    <text evidence="1">The sequence shown here is derived from an EMBL/GenBank/DDBJ whole genome shotgun (WGS) entry which is preliminary data.</text>
</comment>
<evidence type="ECO:0000313" key="1">
    <source>
        <dbReference type="EMBL" id="RHN41053.1"/>
    </source>
</evidence>
<organism evidence="1 2">
    <name type="scientific">Medicago truncatula</name>
    <name type="common">Barrel medic</name>
    <name type="synonym">Medicago tribuloides</name>
    <dbReference type="NCBI Taxonomy" id="3880"/>
    <lineage>
        <taxon>Eukaryota</taxon>
        <taxon>Viridiplantae</taxon>
        <taxon>Streptophyta</taxon>
        <taxon>Embryophyta</taxon>
        <taxon>Tracheophyta</taxon>
        <taxon>Spermatophyta</taxon>
        <taxon>Magnoliopsida</taxon>
        <taxon>eudicotyledons</taxon>
        <taxon>Gunneridae</taxon>
        <taxon>Pentapetalae</taxon>
        <taxon>rosids</taxon>
        <taxon>fabids</taxon>
        <taxon>Fabales</taxon>
        <taxon>Fabaceae</taxon>
        <taxon>Papilionoideae</taxon>
        <taxon>50 kb inversion clade</taxon>
        <taxon>NPAAA clade</taxon>
        <taxon>Hologalegina</taxon>
        <taxon>IRL clade</taxon>
        <taxon>Trifolieae</taxon>
        <taxon>Medicago</taxon>
    </lineage>
</organism>
<reference evidence="2" key="1">
    <citation type="journal article" date="2018" name="Nat. Plants">
        <title>Whole-genome landscape of Medicago truncatula symbiotic genes.</title>
        <authorList>
            <person name="Pecrix Y."/>
            <person name="Staton S.E."/>
            <person name="Sallet E."/>
            <person name="Lelandais-Briere C."/>
            <person name="Moreau S."/>
            <person name="Carrere S."/>
            <person name="Blein T."/>
            <person name="Jardinaud M.F."/>
            <person name="Latrasse D."/>
            <person name="Zouine M."/>
            <person name="Zahm M."/>
            <person name="Kreplak J."/>
            <person name="Mayjonade B."/>
            <person name="Satge C."/>
            <person name="Perez M."/>
            <person name="Cauet S."/>
            <person name="Marande W."/>
            <person name="Chantry-Darmon C."/>
            <person name="Lopez-Roques C."/>
            <person name="Bouchez O."/>
            <person name="Berard A."/>
            <person name="Debelle F."/>
            <person name="Munos S."/>
            <person name="Bendahmane A."/>
            <person name="Berges H."/>
            <person name="Niebel A."/>
            <person name="Buitink J."/>
            <person name="Frugier F."/>
            <person name="Benhamed M."/>
            <person name="Crespi M."/>
            <person name="Gouzy J."/>
            <person name="Gamas P."/>
        </authorList>
    </citation>
    <scope>NUCLEOTIDE SEQUENCE [LARGE SCALE GENOMIC DNA]</scope>
    <source>
        <strain evidence="2">cv. Jemalong A17</strain>
    </source>
</reference>
<proteinExistence type="predicted"/>
<sequence>MQIGKARRPKIYVVLAKMKNEDSRVLRRHYKGRNFVPKFQDILHIRKHPKRQRNMHFSTQNKLTCAWCTKWGSRRLHHHPHAPGAWC</sequence>
<protein>
    <submittedName>
        <fullName evidence="1">Uncharacterized protein</fullName>
    </submittedName>
</protein>